<dbReference type="PROSITE" id="PS51186">
    <property type="entry name" value="GNAT"/>
    <property type="match status" value="1"/>
</dbReference>
<evidence type="ECO:0000259" key="4">
    <source>
        <dbReference type="PROSITE" id="PS51186"/>
    </source>
</evidence>
<dbReference type="AlphaFoldDB" id="A0A316V202"/>
<dbReference type="SUPFAM" id="SSF55729">
    <property type="entry name" value="Acyl-CoA N-acyltransferases (Nat)"/>
    <property type="match status" value="1"/>
</dbReference>
<evidence type="ECO:0000256" key="1">
    <source>
        <dbReference type="ARBA" id="ARBA00008694"/>
    </source>
</evidence>
<dbReference type="CDD" id="cd04301">
    <property type="entry name" value="NAT_SF"/>
    <property type="match status" value="1"/>
</dbReference>
<dbReference type="InterPro" id="IPR016181">
    <property type="entry name" value="Acyl_CoA_acyltransferase"/>
</dbReference>
<reference evidence="5 6" key="1">
    <citation type="journal article" date="2018" name="Mol. Biol. Evol.">
        <title>Broad Genomic Sampling Reveals a Smut Pathogenic Ancestry of the Fungal Clade Ustilaginomycotina.</title>
        <authorList>
            <person name="Kijpornyongpan T."/>
            <person name="Mondo S.J."/>
            <person name="Barry K."/>
            <person name="Sandor L."/>
            <person name="Lee J."/>
            <person name="Lipzen A."/>
            <person name="Pangilinan J."/>
            <person name="LaButti K."/>
            <person name="Hainaut M."/>
            <person name="Henrissat B."/>
            <person name="Grigoriev I.V."/>
            <person name="Spatafora J.W."/>
            <person name="Aime M.C."/>
        </authorList>
    </citation>
    <scope>NUCLEOTIDE SEQUENCE [LARGE SCALE GENOMIC DNA]</scope>
    <source>
        <strain evidence="5 6">MCA 3882</strain>
    </source>
</reference>
<dbReference type="FunFam" id="3.40.630.30:FF:000064">
    <property type="entry name" value="GNAT family acetyltransferase"/>
    <property type="match status" value="1"/>
</dbReference>
<dbReference type="InParanoid" id="A0A316V202"/>
<dbReference type="PANTHER" id="PTHR10545">
    <property type="entry name" value="DIAMINE N-ACETYLTRANSFERASE"/>
    <property type="match status" value="1"/>
</dbReference>
<dbReference type="EMBL" id="KZ819613">
    <property type="protein sequence ID" value="PWN31294.1"/>
    <property type="molecule type" value="Genomic_DNA"/>
</dbReference>
<evidence type="ECO:0000256" key="2">
    <source>
        <dbReference type="ARBA" id="ARBA00022679"/>
    </source>
</evidence>
<name>A0A316V202_9BASI</name>
<dbReference type="Proteomes" id="UP000245771">
    <property type="component" value="Unassembled WGS sequence"/>
</dbReference>
<dbReference type="OrthoDB" id="7305308at2759"/>
<dbReference type="FunCoup" id="A0A316V202">
    <property type="interactions" value="58"/>
</dbReference>
<accession>A0A316V202</accession>
<dbReference type="Pfam" id="PF00583">
    <property type="entry name" value="Acetyltransf_1"/>
    <property type="match status" value="1"/>
</dbReference>
<dbReference type="InterPro" id="IPR051016">
    <property type="entry name" value="Diverse_Substrate_AcTransf"/>
</dbReference>
<evidence type="ECO:0000256" key="3">
    <source>
        <dbReference type="ARBA" id="ARBA00023315"/>
    </source>
</evidence>
<dbReference type="InterPro" id="IPR000182">
    <property type="entry name" value="GNAT_dom"/>
</dbReference>
<dbReference type="Gene3D" id="3.40.630.30">
    <property type="match status" value="1"/>
</dbReference>
<comment type="similarity">
    <text evidence="1">Belongs to the acetyltransferase family.</text>
</comment>
<evidence type="ECO:0000313" key="5">
    <source>
        <dbReference type="EMBL" id="PWN31294.1"/>
    </source>
</evidence>
<dbReference type="RefSeq" id="XP_025351596.1">
    <property type="nucleotide sequence ID" value="XM_025502145.1"/>
</dbReference>
<dbReference type="GeneID" id="37023926"/>
<gene>
    <name evidence="5" type="ORF">FA14DRAFT_29270</name>
</gene>
<proteinExistence type="inferred from homology"/>
<dbReference type="GO" id="GO:0008080">
    <property type="term" value="F:N-acetyltransferase activity"/>
    <property type="evidence" value="ECO:0007669"/>
    <property type="project" value="TreeGrafter"/>
</dbReference>
<dbReference type="STRING" id="1280837.A0A316V202"/>
<feature type="domain" description="N-acetyltransferase" evidence="4">
    <location>
        <begin position="11"/>
        <end position="171"/>
    </location>
</feature>
<protein>
    <submittedName>
        <fullName evidence="5">Acyl-CoA N-acyltransferase</fullName>
    </submittedName>
</protein>
<keyword evidence="2 5" id="KW-0808">Transferase</keyword>
<keyword evidence="6" id="KW-1185">Reference proteome</keyword>
<keyword evidence="3 5" id="KW-0012">Acyltransferase</keyword>
<dbReference type="PANTHER" id="PTHR10545:SF29">
    <property type="entry name" value="GH14572P-RELATED"/>
    <property type="match status" value="1"/>
</dbReference>
<organism evidence="5 6">
    <name type="scientific">Meira miltonrushii</name>
    <dbReference type="NCBI Taxonomy" id="1280837"/>
    <lineage>
        <taxon>Eukaryota</taxon>
        <taxon>Fungi</taxon>
        <taxon>Dikarya</taxon>
        <taxon>Basidiomycota</taxon>
        <taxon>Ustilaginomycotina</taxon>
        <taxon>Exobasidiomycetes</taxon>
        <taxon>Exobasidiales</taxon>
        <taxon>Brachybasidiaceae</taxon>
        <taxon>Meira</taxon>
    </lineage>
</organism>
<evidence type="ECO:0000313" key="6">
    <source>
        <dbReference type="Proteomes" id="UP000245771"/>
    </source>
</evidence>
<sequence>MSAAQKPEFPVNVREATEADIPTILRFIKDLAIYEKAEEEAKATPELLIENVFKKKYAHALICEDITNANTPIGMALYFFSFSTWTGKPSLYLEDLYVDPSVRNRGAGKALFRALGKVAEENDCQRMDWSVLNWNAPSIAFYEEVLGAIPMKEWTQERLDLDGIHRLRSLK</sequence>